<dbReference type="InterPro" id="IPR002543">
    <property type="entry name" value="FtsK_dom"/>
</dbReference>
<protein>
    <submittedName>
        <fullName evidence="6">S-DNA-T family DNA segregation ATPase FtsK/SpoIIIE</fullName>
    </submittedName>
</protein>
<proteinExistence type="predicted"/>
<dbReference type="SUPFAM" id="SSF52540">
    <property type="entry name" value="P-loop containing nucleoside triphosphate hydrolases"/>
    <property type="match status" value="1"/>
</dbReference>
<reference evidence="6 7" key="1">
    <citation type="submission" date="2019-03" db="EMBL/GenBank/DDBJ databases">
        <title>Genomic Encyclopedia of Type Strains, Phase IV (KMG-IV): sequencing the most valuable type-strain genomes for metagenomic binning, comparative biology and taxonomic classification.</title>
        <authorList>
            <person name="Goeker M."/>
        </authorList>
    </citation>
    <scope>NUCLEOTIDE SEQUENCE [LARGE SCALE GENOMIC DNA]</scope>
    <source>
        <strain evidence="6 7">DSM 46770</strain>
    </source>
</reference>
<accession>A0A4V3D8T1</accession>
<dbReference type="EMBL" id="SNYN01000005">
    <property type="protein sequence ID" value="TDQ53011.1"/>
    <property type="molecule type" value="Genomic_DNA"/>
</dbReference>
<evidence type="ECO:0000256" key="1">
    <source>
        <dbReference type="ARBA" id="ARBA00022741"/>
    </source>
</evidence>
<gene>
    <name evidence="6" type="ORF">EV190_105128</name>
</gene>
<keyword evidence="1 3" id="KW-0547">Nucleotide-binding</keyword>
<sequence length="478" mass="52450">MLPSRPGAERVNATSPVPAQAFRFSTPVIDTPGILILGRWIARLIALVVLLPFRFPVVVGTVAASAVVYSFFGWVGLAVVWSVAGLGLLVWWRRWPSSFRVLVALRALAAWRWLWVYRRHWQPVLVVAGLAESYQERQYLPRIRRVTCSVWADRVRVRLVAGTTPADFESRVAELAHGFAAPSCRITVLGPRDIVCEFPRTDTLAEPLDALPVPEMSDPASLPVGQREDGSTWFLRLHGTHVLVVGVTGAGKGSVIWSAVRALLPSICSGTARVWAIDPKRMELSYGRSLFARYADTGESAVALLEEAVAQMQERAQRYAGKQRAHIPTTGDPFTVVVLDEVAFLTAYHPDRDVRRRAENAIATLTSQGRSVGFCVLAALQDPRKEVMNLRNLFPDKVALRLDEASQVDMVLGEGARDRGANAHLIAPELPGVAFVRLEGSPVPVRVRAAYVSDDDIDAMTAEYGTPVLRPVTREGAA</sequence>
<dbReference type="InterPro" id="IPR027417">
    <property type="entry name" value="P-loop_NTPase"/>
</dbReference>
<feature type="domain" description="FtsK" evidence="5">
    <location>
        <begin position="217"/>
        <end position="409"/>
    </location>
</feature>
<dbReference type="OrthoDB" id="3217500at2"/>
<evidence type="ECO:0000313" key="7">
    <source>
        <dbReference type="Proteomes" id="UP000295281"/>
    </source>
</evidence>
<dbReference type="InterPro" id="IPR050206">
    <property type="entry name" value="FtsK/SpoIIIE/SftA"/>
</dbReference>
<comment type="caution">
    <text evidence="6">The sequence shown here is derived from an EMBL/GenBank/DDBJ whole genome shotgun (WGS) entry which is preliminary data.</text>
</comment>
<dbReference type="Gene3D" id="3.40.50.300">
    <property type="entry name" value="P-loop containing nucleotide triphosphate hydrolases"/>
    <property type="match status" value="1"/>
</dbReference>
<keyword evidence="4" id="KW-1133">Transmembrane helix</keyword>
<dbReference type="CDD" id="cd01127">
    <property type="entry name" value="TrwB_TraG_TraD_VirD4"/>
    <property type="match status" value="1"/>
</dbReference>
<dbReference type="RefSeq" id="WP_133741120.1">
    <property type="nucleotide sequence ID" value="NZ_SNYN01000005.1"/>
</dbReference>
<dbReference type="PANTHER" id="PTHR22683:SF41">
    <property type="entry name" value="DNA TRANSLOCASE FTSK"/>
    <property type="match status" value="1"/>
</dbReference>
<feature type="transmembrane region" description="Helical" evidence="4">
    <location>
        <begin position="99"/>
        <end position="117"/>
    </location>
</feature>
<name>A0A4V3D8T1_9ACTN</name>
<evidence type="ECO:0000313" key="6">
    <source>
        <dbReference type="EMBL" id="TDQ53011.1"/>
    </source>
</evidence>
<evidence type="ECO:0000256" key="2">
    <source>
        <dbReference type="ARBA" id="ARBA00022840"/>
    </source>
</evidence>
<feature type="transmembrane region" description="Helical" evidence="4">
    <location>
        <begin position="71"/>
        <end position="92"/>
    </location>
</feature>
<dbReference type="GO" id="GO:0005524">
    <property type="term" value="F:ATP binding"/>
    <property type="evidence" value="ECO:0007669"/>
    <property type="project" value="UniProtKB-UniRule"/>
</dbReference>
<evidence type="ECO:0000256" key="3">
    <source>
        <dbReference type="PROSITE-ProRule" id="PRU00289"/>
    </source>
</evidence>
<keyword evidence="7" id="KW-1185">Reference proteome</keyword>
<organism evidence="6 7">
    <name type="scientific">Actinorugispora endophytica</name>
    <dbReference type="NCBI Taxonomy" id="1605990"/>
    <lineage>
        <taxon>Bacteria</taxon>
        <taxon>Bacillati</taxon>
        <taxon>Actinomycetota</taxon>
        <taxon>Actinomycetes</taxon>
        <taxon>Streptosporangiales</taxon>
        <taxon>Nocardiopsidaceae</taxon>
        <taxon>Actinorugispora</taxon>
    </lineage>
</organism>
<keyword evidence="2 3" id="KW-0067">ATP-binding</keyword>
<dbReference type="PROSITE" id="PS50901">
    <property type="entry name" value="FTSK"/>
    <property type="match status" value="1"/>
</dbReference>
<keyword evidence="4" id="KW-0472">Membrane</keyword>
<dbReference type="AlphaFoldDB" id="A0A4V3D8T1"/>
<feature type="binding site" evidence="3">
    <location>
        <begin position="246"/>
        <end position="253"/>
    </location>
    <ligand>
        <name>ATP</name>
        <dbReference type="ChEBI" id="CHEBI:30616"/>
    </ligand>
</feature>
<dbReference type="GO" id="GO:0003677">
    <property type="term" value="F:DNA binding"/>
    <property type="evidence" value="ECO:0007669"/>
    <property type="project" value="InterPro"/>
</dbReference>
<evidence type="ECO:0000256" key="4">
    <source>
        <dbReference type="SAM" id="Phobius"/>
    </source>
</evidence>
<keyword evidence="4" id="KW-0812">Transmembrane</keyword>
<feature type="transmembrane region" description="Helical" evidence="4">
    <location>
        <begin position="44"/>
        <end position="65"/>
    </location>
</feature>
<evidence type="ECO:0000259" key="5">
    <source>
        <dbReference type="PROSITE" id="PS50901"/>
    </source>
</evidence>
<dbReference type="Proteomes" id="UP000295281">
    <property type="component" value="Unassembled WGS sequence"/>
</dbReference>
<dbReference type="PANTHER" id="PTHR22683">
    <property type="entry name" value="SPORULATION PROTEIN RELATED"/>
    <property type="match status" value="1"/>
</dbReference>